<evidence type="ECO:0000313" key="3">
    <source>
        <dbReference type="EMBL" id="TGG96807.1"/>
    </source>
</evidence>
<accession>A0A524RRY1</accession>
<sequence>MGALRAVLLTLLLAVSLPLIGPLAPAWAVSANSFSPTPPAERVLDRADVFSRSAHTALSRQLTDLQRLGVEARLITLRRLDYGLALDSLGSDLLNRWHDGTAEQLLVLLQSPGGNAAIVADEPLLRRLPPGLLDDTADNTIEPRLHQGSRYRQASLEGLQRIAMVLSGGEDPGAPPIREAPVAQSNVPSREETASSNALLWVAVLLVAGSVVPMLTWWVFSR</sequence>
<name>A0A524RRY1_9CHRO</name>
<reference evidence="3 4" key="1">
    <citation type="journal article" date="2019" name="mSystems">
        <title>Life at home and on the roam: Genomic adaptions reflect the dual lifestyle of an intracellular, facultative symbiont.</title>
        <authorList>
            <person name="Burgsdorf I."/>
        </authorList>
    </citation>
    <scope>NUCLEOTIDE SEQUENCE [LARGE SCALE GENOMIC DNA]</scope>
    <source>
        <strain evidence="3">277cV</strain>
    </source>
</reference>
<feature type="domain" description="TPM" evidence="2">
    <location>
        <begin position="43"/>
        <end position="164"/>
    </location>
</feature>
<evidence type="ECO:0000259" key="2">
    <source>
        <dbReference type="Pfam" id="PF04536"/>
    </source>
</evidence>
<protein>
    <submittedName>
        <fullName evidence="3">TPM domain-containing protein</fullName>
    </submittedName>
</protein>
<dbReference type="AlphaFoldDB" id="A0A524RRY1"/>
<comment type="caution">
    <text evidence="3">The sequence shown here is derived from an EMBL/GenBank/DDBJ whole genome shotgun (WGS) entry which is preliminary data.</text>
</comment>
<keyword evidence="1" id="KW-0812">Transmembrane</keyword>
<dbReference type="Gene3D" id="3.10.310.50">
    <property type="match status" value="1"/>
</dbReference>
<evidence type="ECO:0000256" key="1">
    <source>
        <dbReference type="SAM" id="Phobius"/>
    </source>
</evidence>
<feature type="transmembrane region" description="Helical" evidence="1">
    <location>
        <begin position="198"/>
        <end position="220"/>
    </location>
</feature>
<dbReference type="NCBIfam" id="NF047379">
    <property type="entry name" value="photo_II_Psb32"/>
    <property type="match status" value="1"/>
</dbReference>
<keyword evidence="1" id="KW-0472">Membrane</keyword>
<evidence type="ECO:0000313" key="4">
    <source>
        <dbReference type="Proteomes" id="UP000317990"/>
    </source>
</evidence>
<organism evidence="3 4">
    <name type="scientific">Aphanocapsa feldmannii 277cV</name>
    <dbReference type="NCBI Taxonomy" id="2507553"/>
    <lineage>
        <taxon>Bacteria</taxon>
        <taxon>Bacillati</taxon>
        <taxon>Cyanobacteriota</taxon>
        <taxon>Cyanophyceae</taxon>
        <taxon>Oscillatoriophycideae</taxon>
        <taxon>Chroococcales</taxon>
        <taxon>Microcystaceae</taxon>
        <taxon>Aphanocapsa</taxon>
    </lineage>
</organism>
<dbReference type="Pfam" id="PF04536">
    <property type="entry name" value="TPM_phosphatase"/>
    <property type="match status" value="1"/>
</dbReference>
<dbReference type="InterPro" id="IPR007621">
    <property type="entry name" value="TPM_dom"/>
</dbReference>
<dbReference type="PANTHER" id="PTHR30373:SF2">
    <property type="entry name" value="UPF0603 PROTEIN YGCG"/>
    <property type="match status" value="1"/>
</dbReference>
<keyword evidence="1" id="KW-1133">Transmembrane helix</keyword>
<dbReference type="PANTHER" id="PTHR30373">
    <property type="entry name" value="UPF0603 PROTEIN YGCG"/>
    <property type="match status" value="1"/>
</dbReference>
<gene>
    <name evidence="3" type="ORF">ERJ67_00135</name>
</gene>
<dbReference type="EMBL" id="SRMO01000001">
    <property type="protein sequence ID" value="TGG96807.1"/>
    <property type="molecule type" value="Genomic_DNA"/>
</dbReference>
<dbReference type="Proteomes" id="UP000317990">
    <property type="component" value="Unassembled WGS sequence"/>
</dbReference>
<proteinExistence type="predicted"/>